<feature type="region of interest" description="Disordered" evidence="1">
    <location>
        <begin position="23"/>
        <end position="137"/>
    </location>
</feature>
<feature type="compositionally biased region" description="Low complexity" evidence="1">
    <location>
        <begin position="158"/>
        <end position="174"/>
    </location>
</feature>
<keyword evidence="2" id="KW-1133">Transmembrane helix</keyword>
<feature type="compositionally biased region" description="Low complexity" evidence="1">
    <location>
        <begin position="47"/>
        <end position="75"/>
    </location>
</feature>
<evidence type="ECO:0000256" key="1">
    <source>
        <dbReference type="SAM" id="MobiDB-lite"/>
    </source>
</evidence>
<feature type="transmembrane region" description="Helical" evidence="2">
    <location>
        <begin position="182"/>
        <end position="206"/>
    </location>
</feature>
<feature type="region of interest" description="Disordered" evidence="1">
    <location>
        <begin position="158"/>
        <end position="179"/>
    </location>
</feature>
<dbReference type="EMBL" id="KB445802">
    <property type="protein sequence ID" value="EMD34702.1"/>
    <property type="molecule type" value="Genomic_DNA"/>
</dbReference>
<dbReference type="AlphaFoldDB" id="M2R8C2"/>
<dbReference type="Proteomes" id="UP000016930">
    <property type="component" value="Unassembled WGS sequence"/>
</dbReference>
<evidence type="ECO:0000313" key="4">
    <source>
        <dbReference type="Proteomes" id="UP000016930"/>
    </source>
</evidence>
<feature type="compositionally biased region" description="Low complexity" evidence="1">
    <location>
        <begin position="97"/>
        <end position="137"/>
    </location>
</feature>
<organism evidence="3 4">
    <name type="scientific">Ceriporiopsis subvermispora (strain B)</name>
    <name type="common">White-rot fungus</name>
    <name type="synonym">Gelatoporia subvermispora</name>
    <dbReference type="NCBI Taxonomy" id="914234"/>
    <lineage>
        <taxon>Eukaryota</taxon>
        <taxon>Fungi</taxon>
        <taxon>Dikarya</taxon>
        <taxon>Basidiomycota</taxon>
        <taxon>Agaricomycotina</taxon>
        <taxon>Agaricomycetes</taxon>
        <taxon>Polyporales</taxon>
        <taxon>Gelatoporiaceae</taxon>
        <taxon>Gelatoporia</taxon>
    </lineage>
</organism>
<reference evidence="3 4" key="1">
    <citation type="journal article" date="2012" name="Proc. Natl. Acad. Sci. U.S.A.">
        <title>Comparative genomics of Ceriporiopsis subvermispora and Phanerochaete chrysosporium provide insight into selective ligninolysis.</title>
        <authorList>
            <person name="Fernandez-Fueyo E."/>
            <person name="Ruiz-Duenas F.J."/>
            <person name="Ferreira P."/>
            <person name="Floudas D."/>
            <person name="Hibbett D.S."/>
            <person name="Canessa P."/>
            <person name="Larrondo L.F."/>
            <person name="James T.Y."/>
            <person name="Seelenfreund D."/>
            <person name="Lobos S."/>
            <person name="Polanco R."/>
            <person name="Tello M."/>
            <person name="Honda Y."/>
            <person name="Watanabe T."/>
            <person name="Watanabe T."/>
            <person name="Ryu J.S."/>
            <person name="Kubicek C.P."/>
            <person name="Schmoll M."/>
            <person name="Gaskell J."/>
            <person name="Hammel K.E."/>
            <person name="St John F.J."/>
            <person name="Vanden Wymelenberg A."/>
            <person name="Sabat G."/>
            <person name="Splinter BonDurant S."/>
            <person name="Syed K."/>
            <person name="Yadav J.S."/>
            <person name="Doddapaneni H."/>
            <person name="Subramanian V."/>
            <person name="Lavin J.L."/>
            <person name="Oguiza J.A."/>
            <person name="Perez G."/>
            <person name="Pisabarro A.G."/>
            <person name="Ramirez L."/>
            <person name="Santoyo F."/>
            <person name="Master E."/>
            <person name="Coutinho P.M."/>
            <person name="Henrissat B."/>
            <person name="Lombard V."/>
            <person name="Magnuson J.K."/>
            <person name="Kuees U."/>
            <person name="Hori C."/>
            <person name="Igarashi K."/>
            <person name="Samejima M."/>
            <person name="Held B.W."/>
            <person name="Barry K.W."/>
            <person name="LaButti K.M."/>
            <person name="Lapidus A."/>
            <person name="Lindquist E.A."/>
            <person name="Lucas S.M."/>
            <person name="Riley R."/>
            <person name="Salamov A.A."/>
            <person name="Hoffmeister D."/>
            <person name="Schwenk D."/>
            <person name="Hadar Y."/>
            <person name="Yarden O."/>
            <person name="de Vries R.P."/>
            <person name="Wiebenga A."/>
            <person name="Stenlid J."/>
            <person name="Eastwood D."/>
            <person name="Grigoriev I.V."/>
            <person name="Berka R.M."/>
            <person name="Blanchette R.A."/>
            <person name="Kersten P."/>
            <person name="Martinez A.T."/>
            <person name="Vicuna R."/>
            <person name="Cullen D."/>
        </authorList>
    </citation>
    <scope>NUCLEOTIDE SEQUENCE [LARGE SCALE GENOMIC DNA]</scope>
    <source>
        <strain evidence="3 4">B</strain>
    </source>
</reference>
<protein>
    <submittedName>
        <fullName evidence="3">Uncharacterized protein</fullName>
    </submittedName>
</protein>
<proteinExistence type="predicted"/>
<keyword evidence="4" id="KW-1185">Reference proteome</keyword>
<evidence type="ECO:0000256" key="2">
    <source>
        <dbReference type="SAM" id="Phobius"/>
    </source>
</evidence>
<gene>
    <name evidence="3" type="ORF">CERSUDRAFT_125272</name>
</gene>
<name>M2R8C2_CERS8</name>
<dbReference type="HOGENOM" id="CLU_829001_0_0_1"/>
<accession>M2R8C2</accession>
<keyword evidence="2" id="KW-0812">Transmembrane</keyword>
<sequence length="335" mass="34649">MPMRIAPRILSLGTTYLGLGPVVPTGPPATSNTTPGTTPSQDITSQAAALSSATSLPSLVQSSSPVTSPSISLQSTGIFQESSGSLPISSSQAPETPQQSQDPPQVPVISTHGSSGQSSSSLESQSITSSLSGSGTSPIAATVTISSRLTAMTYTTSDPLVTLPSSSSSTPQSPRGASRQGFHVGAIAGGAVGLIVGLLTLSYIIWRLRRKTRDRHFPNHAVLHEDLTAFTMPAEEKPALSPLPVFDLSPSTTSSVEQSVAAVYERENSRSNTLPLPLLDSIYLLGDFDGTAIASATPSTSEAGEAPPPPIFVRVHESRLSAGKILDLPPVYSLH</sequence>
<feature type="compositionally biased region" description="Polar residues" evidence="1">
    <location>
        <begin position="29"/>
        <end position="46"/>
    </location>
</feature>
<evidence type="ECO:0000313" key="3">
    <source>
        <dbReference type="EMBL" id="EMD34702.1"/>
    </source>
</evidence>
<feature type="compositionally biased region" description="Polar residues" evidence="1">
    <location>
        <begin position="76"/>
        <end position="96"/>
    </location>
</feature>
<keyword evidence="2" id="KW-0472">Membrane</keyword>